<dbReference type="OrthoDB" id="5428925at2759"/>
<dbReference type="RefSeq" id="XP_008022251.1">
    <property type="nucleotide sequence ID" value="XM_008024060.1"/>
</dbReference>
<keyword evidence="3" id="KW-1185">Reference proteome</keyword>
<feature type="region of interest" description="Disordered" evidence="1">
    <location>
        <begin position="413"/>
        <end position="526"/>
    </location>
</feature>
<sequence length="773" mass="85076">MLQREGFVVTDMSASASSPSLLERSSWKAEAIRKGSLKISGPIPITEDIPLNDEEEKEYAEKNAQKAQKAQDQQPLKPQEAPQEEQQQQQQQHQEPPPPPRPVNSPPPLPVSEHPSALRANPVSEQPEQDEEAREQRPSRSPPQNMRLLSASQRQSLAPQSTLASPTPFRSTPESTAKTTTTQKKRKSGLRNVFRKMFGKKPAETAAPPQEDDSTRRGHSYHHSDPGMLRSTPPPEQREVPESRVPPKAATPVGPRISDLPVKELKPLHPLGQHLPYPMNVNAPPVSPPQEYLTFDVARAELGRRRATLPTVPTAAANRHSLDESRPKMPAWEEKGEEGGEVSPTRIGIAVSSPGQGTSRQHKRRSRSADALHSLAKELAASERRRSDEIKYWRESYMSGSVYSRPETAKTVETFRSVQTQEPTIREPEGGDAFNEMSATFVQADDPHSPTSVTERQRKEEEGEEDADGQASSVSDFNFGDFKHAVFGPPEEPAPAPEPEREPTSQLRQVSSAPPPLPPQSDKRLSLEDRVSHLESRYTVLETLTRRISATTNRQTIILENPPRTMRSRDRSASAASASRRHSRSAPSIHQEPHRPSTNEAVEAAAAPASPTFTSPAHIASSSEERASALQDVYAALQVERTARLALEEKVQTLQYDISNLHTLVNKLIASGSAASPSYPTPSPGMLIMSSEGSDQRMNCATPRASSHDQRSSLYSQAAQGAQHDWRNDAESVYSTDLPSQDGVTSPDEWATPKEEGFTGSGFFQPDGKARPH</sequence>
<proteinExistence type="predicted"/>
<feature type="compositionally biased region" description="Basic and acidic residues" evidence="1">
    <location>
        <begin position="380"/>
        <end position="391"/>
    </location>
</feature>
<feature type="region of interest" description="Disordered" evidence="1">
    <location>
        <begin position="1"/>
        <end position="261"/>
    </location>
</feature>
<accession>R0KMP0</accession>
<dbReference type="AlphaFoldDB" id="R0KMP0"/>
<feature type="compositionally biased region" description="Polar residues" evidence="1">
    <location>
        <begin position="150"/>
        <end position="170"/>
    </location>
</feature>
<dbReference type="EMBL" id="KB908493">
    <property type="protein sequence ID" value="EOA90394.1"/>
    <property type="molecule type" value="Genomic_DNA"/>
</dbReference>
<feature type="compositionally biased region" description="Low complexity" evidence="1">
    <location>
        <begin position="13"/>
        <end position="24"/>
    </location>
</feature>
<dbReference type="HOGENOM" id="CLU_020430_0_0_1"/>
<feature type="compositionally biased region" description="Pro residues" evidence="1">
    <location>
        <begin position="95"/>
        <end position="110"/>
    </location>
</feature>
<feature type="compositionally biased region" description="Polar residues" evidence="1">
    <location>
        <begin position="414"/>
        <end position="423"/>
    </location>
</feature>
<dbReference type="Proteomes" id="UP000016935">
    <property type="component" value="Unassembled WGS sequence"/>
</dbReference>
<reference evidence="2 3" key="1">
    <citation type="journal article" date="2012" name="PLoS Pathog.">
        <title>Diverse lifestyles and strategies of plant pathogenesis encoded in the genomes of eighteen Dothideomycetes fungi.</title>
        <authorList>
            <person name="Ohm R.A."/>
            <person name="Feau N."/>
            <person name="Henrissat B."/>
            <person name="Schoch C.L."/>
            <person name="Horwitz B.A."/>
            <person name="Barry K.W."/>
            <person name="Condon B.J."/>
            <person name="Copeland A.C."/>
            <person name="Dhillon B."/>
            <person name="Glaser F."/>
            <person name="Hesse C.N."/>
            <person name="Kosti I."/>
            <person name="LaButti K."/>
            <person name="Lindquist E.A."/>
            <person name="Lucas S."/>
            <person name="Salamov A.A."/>
            <person name="Bradshaw R.E."/>
            <person name="Ciuffetti L."/>
            <person name="Hamelin R.C."/>
            <person name="Kema G.H.J."/>
            <person name="Lawrence C."/>
            <person name="Scott J.A."/>
            <person name="Spatafora J.W."/>
            <person name="Turgeon B.G."/>
            <person name="de Wit P.J.G.M."/>
            <person name="Zhong S."/>
            <person name="Goodwin S.B."/>
            <person name="Grigoriev I.V."/>
        </authorList>
    </citation>
    <scope>NUCLEOTIDE SEQUENCE [LARGE SCALE GENOMIC DNA]</scope>
    <source>
        <strain evidence="3">28A</strain>
    </source>
</reference>
<reference evidence="2 3" key="2">
    <citation type="journal article" date="2013" name="PLoS Genet.">
        <title>Comparative genome structure, secondary metabolite, and effector coding capacity across Cochliobolus pathogens.</title>
        <authorList>
            <person name="Condon B.J."/>
            <person name="Leng Y."/>
            <person name="Wu D."/>
            <person name="Bushley K.E."/>
            <person name="Ohm R.A."/>
            <person name="Otillar R."/>
            <person name="Martin J."/>
            <person name="Schackwitz W."/>
            <person name="Grimwood J."/>
            <person name="MohdZainudin N."/>
            <person name="Xue C."/>
            <person name="Wang R."/>
            <person name="Manning V.A."/>
            <person name="Dhillon B."/>
            <person name="Tu Z.J."/>
            <person name="Steffenson B.J."/>
            <person name="Salamov A."/>
            <person name="Sun H."/>
            <person name="Lowry S."/>
            <person name="LaButti K."/>
            <person name="Han J."/>
            <person name="Copeland A."/>
            <person name="Lindquist E."/>
            <person name="Barry K."/>
            <person name="Schmutz J."/>
            <person name="Baker S.E."/>
            <person name="Ciuffetti L.M."/>
            <person name="Grigoriev I.V."/>
            <person name="Zhong S."/>
            <person name="Turgeon B.G."/>
        </authorList>
    </citation>
    <scope>NUCLEOTIDE SEQUENCE [LARGE SCALE GENOMIC DNA]</scope>
    <source>
        <strain evidence="3">28A</strain>
    </source>
</reference>
<evidence type="ECO:0000256" key="1">
    <source>
        <dbReference type="SAM" id="MobiDB-lite"/>
    </source>
</evidence>
<feature type="compositionally biased region" description="Polar residues" evidence="1">
    <location>
        <begin position="733"/>
        <end position="744"/>
    </location>
</feature>
<name>R0KMP0_EXST2</name>
<feature type="compositionally biased region" description="Basic residues" evidence="1">
    <location>
        <begin position="183"/>
        <end position="199"/>
    </location>
</feature>
<feature type="region of interest" description="Disordered" evidence="1">
    <location>
        <begin position="696"/>
        <end position="773"/>
    </location>
</feature>
<organism evidence="2 3">
    <name type="scientific">Exserohilum turcicum (strain 28A)</name>
    <name type="common">Northern leaf blight fungus</name>
    <name type="synonym">Setosphaeria turcica</name>
    <dbReference type="NCBI Taxonomy" id="671987"/>
    <lineage>
        <taxon>Eukaryota</taxon>
        <taxon>Fungi</taxon>
        <taxon>Dikarya</taxon>
        <taxon>Ascomycota</taxon>
        <taxon>Pezizomycotina</taxon>
        <taxon>Dothideomycetes</taxon>
        <taxon>Pleosporomycetidae</taxon>
        <taxon>Pleosporales</taxon>
        <taxon>Pleosporineae</taxon>
        <taxon>Pleosporaceae</taxon>
        <taxon>Exserohilum</taxon>
    </lineage>
</organism>
<dbReference type="GeneID" id="19396856"/>
<feature type="compositionally biased region" description="Low complexity" evidence="1">
    <location>
        <begin position="171"/>
        <end position="182"/>
    </location>
</feature>
<dbReference type="STRING" id="671987.R0KMP0"/>
<feature type="region of interest" description="Disordered" evidence="1">
    <location>
        <begin position="306"/>
        <end position="391"/>
    </location>
</feature>
<feature type="region of interest" description="Disordered" evidence="1">
    <location>
        <begin position="554"/>
        <end position="624"/>
    </location>
</feature>
<feature type="compositionally biased region" description="Low complexity" evidence="1">
    <location>
        <begin position="598"/>
        <end position="617"/>
    </location>
</feature>
<evidence type="ECO:0000313" key="2">
    <source>
        <dbReference type="EMBL" id="EOA90394.1"/>
    </source>
</evidence>
<feature type="compositionally biased region" description="Low complexity" evidence="1">
    <location>
        <begin position="65"/>
        <end position="94"/>
    </location>
</feature>
<dbReference type="eggNOG" id="ENOG502T2EZ">
    <property type="taxonomic scope" value="Eukaryota"/>
</dbReference>
<protein>
    <submittedName>
        <fullName evidence="2">Uncharacterized protein</fullName>
    </submittedName>
</protein>
<feature type="compositionally biased region" description="Basic and acidic residues" evidence="1">
    <location>
        <begin position="320"/>
        <end position="338"/>
    </location>
</feature>
<evidence type="ECO:0000313" key="3">
    <source>
        <dbReference type="Proteomes" id="UP000016935"/>
    </source>
</evidence>
<gene>
    <name evidence="2" type="ORF">SETTUDRAFT_146172</name>
</gene>